<dbReference type="Proteomes" id="UP000027920">
    <property type="component" value="Unassembled WGS sequence"/>
</dbReference>
<accession>A0A072P855</accession>
<feature type="domain" description="Xylanolytic transcriptional activator regulatory" evidence="3">
    <location>
        <begin position="147"/>
        <end position="220"/>
    </location>
</feature>
<dbReference type="InterPro" id="IPR050987">
    <property type="entry name" value="AtrR-like"/>
</dbReference>
<dbReference type="GO" id="GO:0003700">
    <property type="term" value="F:DNA-binding transcription factor activity"/>
    <property type="evidence" value="ECO:0007669"/>
    <property type="project" value="InterPro"/>
</dbReference>
<gene>
    <name evidence="4" type="ORF">A1O9_07642</name>
</gene>
<dbReference type="EMBL" id="AMGV01000006">
    <property type="protein sequence ID" value="KEF56061.1"/>
    <property type="molecule type" value="Genomic_DNA"/>
</dbReference>
<dbReference type="HOGENOM" id="CLU_005767_2_0_1"/>
<evidence type="ECO:0000259" key="3">
    <source>
        <dbReference type="SMART" id="SM00906"/>
    </source>
</evidence>
<dbReference type="GO" id="GO:0003677">
    <property type="term" value="F:DNA binding"/>
    <property type="evidence" value="ECO:0007669"/>
    <property type="project" value="InterPro"/>
</dbReference>
<keyword evidence="5" id="KW-1185">Reference proteome</keyword>
<dbReference type="RefSeq" id="XP_013258651.1">
    <property type="nucleotide sequence ID" value="XM_013403197.1"/>
</dbReference>
<proteinExistence type="predicted"/>
<dbReference type="GO" id="GO:0006351">
    <property type="term" value="P:DNA-templated transcription"/>
    <property type="evidence" value="ECO:0007669"/>
    <property type="project" value="InterPro"/>
</dbReference>
<dbReference type="InterPro" id="IPR007219">
    <property type="entry name" value="XnlR_reg_dom"/>
</dbReference>
<evidence type="ECO:0000256" key="2">
    <source>
        <dbReference type="SAM" id="MobiDB-lite"/>
    </source>
</evidence>
<dbReference type="GeneID" id="25282555"/>
<sequence length="676" mass="75530">MPKPRKGRQQEQLPLDQLLGITLPPKTVTDYLLDKYFDAVHWFMTIFHEPSLRLTYDRLMSSRRCSRLTLNRARVLLLLICLGANYATEDEIRQKFPSFGLLSFRKQSLENVESSLNDLFDAAGIESIQVCVLLGSYHLYHGKPNLAFVVLGAGLQCAQLMNLHKESSWRGLSEVAKEERRRTFWALFVFDRFAATIFGKPCGLPLEDIEVKIPEVIGDKTVQHPHFKSIATMPDGSVEPVTTFSYLKFKLKFYQISSSIIGDLYFHRNPNVIELAAKVSRIHQELVEFHNGLPPELRLDELCSTPDAPVTPETRPFILQALALQVAYDNVQILLHRPLLSQDLQYFKEIKSSTSDGELNTEAASRSRSPSSRDVHQVLLSSRDRCWESAIRSSNLGKHQQCLRSARESHAAAFLGINLFTAGMVLCVIALSRPLSSQAQIAKQAVARIMALSRFLAGRVLLSAQTTKVLRDLVRLIGDKEVDVILSGSEAFENAATATITASKSSVRRPPTPSSTEMTAPVSDEQDAVSQLLDLQSQFQVQQRQQSGSTDVVPEPPASTDFDFSGLENLDFNNGLFTLQQGKSSILLLLLLFKFIRDRITDLAAMFPSSLVGTPDINQTNGETGRSEPWNPEQYNAEHGFVESTSGSENGLVGTDFNMMNTVGQTWLWDSMTWNT</sequence>
<evidence type="ECO:0000313" key="5">
    <source>
        <dbReference type="Proteomes" id="UP000027920"/>
    </source>
</evidence>
<dbReference type="PANTHER" id="PTHR46910">
    <property type="entry name" value="TRANSCRIPTION FACTOR PDR1"/>
    <property type="match status" value="1"/>
</dbReference>
<comment type="caution">
    <text evidence="4">The sequence shown here is derived from an EMBL/GenBank/DDBJ whole genome shotgun (WGS) entry which is preliminary data.</text>
</comment>
<dbReference type="OrthoDB" id="6486656at2759"/>
<dbReference type="VEuPathDB" id="FungiDB:A1O9_07642"/>
<dbReference type="GO" id="GO:0008270">
    <property type="term" value="F:zinc ion binding"/>
    <property type="evidence" value="ECO:0007669"/>
    <property type="project" value="InterPro"/>
</dbReference>
<dbReference type="PANTHER" id="PTHR46910:SF17">
    <property type="entry name" value="SCFA-RELATED"/>
    <property type="match status" value="1"/>
</dbReference>
<dbReference type="STRING" id="1182545.A0A072P855"/>
<name>A0A072P855_9EURO</name>
<reference evidence="4 5" key="1">
    <citation type="submission" date="2013-03" db="EMBL/GenBank/DDBJ databases">
        <title>The Genome Sequence of Exophiala aquamarina CBS 119918.</title>
        <authorList>
            <consortium name="The Broad Institute Genomics Platform"/>
            <person name="Cuomo C."/>
            <person name="de Hoog S."/>
            <person name="Gorbushina A."/>
            <person name="Walker B."/>
            <person name="Young S.K."/>
            <person name="Zeng Q."/>
            <person name="Gargeya S."/>
            <person name="Fitzgerald M."/>
            <person name="Haas B."/>
            <person name="Abouelleil A."/>
            <person name="Allen A.W."/>
            <person name="Alvarado L."/>
            <person name="Arachchi H.M."/>
            <person name="Berlin A.M."/>
            <person name="Chapman S.B."/>
            <person name="Gainer-Dewar J."/>
            <person name="Goldberg J."/>
            <person name="Griggs A."/>
            <person name="Gujja S."/>
            <person name="Hansen M."/>
            <person name="Howarth C."/>
            <person name="Imamovic A."/>
            <person name="Ireland A."/>
            <person name="Larimer J."/>
            <person name="McCowan C."/>
            <person name="Murphy C."/>
            <person name="Pearson M."/>
            <person name="Poon T.W."/>
            <person name="Priest M."/>
            <person name="Roberts A."/>
            <person name="Saif S."/>
            <person name="Shea T."/>
            <person name="Sisk P."/>
            <person name="Sykes S."/>
            <person name="Wortman J."/>
            <person name="Nusbaum C."/>
            <person name="Birren B."/>
        </authorList>
    </citation>
    <scope>NUCLEOTIDE SEQUENCE [LARGE SCALE GENOMIC DNA]</scope>
    <source>
        <strain evidence="4 5">CBS 119918</strain>
    </source>
</reference>
<dbReference type="Pfam" id="PF04082">
    <property type="entry name" value="Fungal_trans"/>
    <property type="match status" value="1"/>
</dbReference>
<feature type="region of interest" description="Disordered" evidence="2">
    <location>
        <begin position="503"/>
        <end position="523"/>
    </location>
</feature>
<evidence type="ECO:0000313" key="4">
    <source>
        <dbReference type="EMBL" id="KEF56061.1"/>
    </source>
</evidence>
<dbReference type="AlphaFoldDB" id="A0A072P855"/>
<protein>
    <recommendedName>
        <fullName evidence="3">Xylanolytic transcriptional activator regulatory domain-containing protein</fullName>
    </recommendedName>
</protein>
<evidence type="ECO:0000256" key="1">
    <source>
        <dbReference type="ARBA" id="ARBA00023242"/>
    </source>
</evidence>
<dbReference type="SMART" id="SM00906">
    <property type="entry name" value="Fungal_trans"/>
    <property type="match status" value="1"/>
</dbReference>
<organism evidence="4 5">
    <name type="scientific">Exophiala aquamarina CBS 119918</name>
    <dbReference type="NCBI Taxonomy" id="1182545"/>
    <lineage>
        <taxon>Eukaryota</taxon>
        <taxon>Fungi</taxon>
        <taxon>Dikarya</taxon>
        <taxon>Ascomycota</taxon>
        <taxon>Pezizomycotina</taxon>
        <taxon>Eurotiomycetes</taxon>
        <taxon>Chaetothyriomycetidae</taxon>
        <taxon>Chaetothyriales</taxon>
        <taxon>Herpotrichiellaceae</taxon>
        <taxon>Exophiala</taxon>
    </lineage>
</organism>
<keyword evidence="1" id="KW-0539">Nucleus</keyword>
<dbReference type="CDD" id="cd12148">
    <property type="entry name" value="fungal_TF_MHR"/>
    <property type="match status" value="1"/>
</dbReference>